<dbReference type="RefSeq" id="WP_014092791.1">
    <property type="nucleotide sequence ID" value="NC_016011.1"/>
</dbReference>
<dbReference type="GeneID" id="57076349"/>
<evidence type="ECO:0000313" key="1">
    <source>
        <dbReference type="EMBL" id="CBW85846.1"/>
    </source>
</evidence>
<organism evidence="1 2">
    <name type="scientific">Listeria ivanovii (strain ATCC BAA-678 / PAM 55)</name>
    <dbReference type="NCBI Taxonomy" id="881621"/>
    <lineage>
        <taxon>Bacteria</taxon>
        <taxon>Bacillati</taxon>
        <taxon>Bacillota</taxon>
        <taxon>Bacilli</taxon>
        <taxon>Bacillales</taxon>
        <taxon>Listeriaceae</taxon>
        <taxon>Listeria</taxon>
    </lineage>
</organism>
<name>G2ZAK0_LISIP</name>
<dbReference type="eggNOG" id="ENOG502ZNRK">
    <property type="taxonomic scope" value="Bacteria"/>
</dbReference>
<evidence type="ECO:0000313" key="2">
    <source>
        <dbReference type="Proteomes" id="UP000001286"/>
    </source>
</evidence>
<dbReference type="EMBL" id="FR687253">
    <property type="protein sequence ID" value="CBW85846.1"/>
    <property type="molecule type" value="Genomic_DNA"/>
</dbReference>
<reference evidence="1 2" key="1">
    <citation type="journal article" date="2011" name="J. Bacteriol.">
        <title>Complete genome sequence of the animal pathogen Listeria ivanovii, which provides insights into host specificities and evolution of the genus Listeria.</title>
        <authorList>
            <person name="Buchrieser C."/>
            <person name="Rusniok C."/>
            <person name="Garrido P."/>
            <person name="Hain T."/>
            <person name="Scortti M."/>
            <person name="Lampidis R."/>
            <person name="Karst U."/>
            <person name="Chakraborty T."/>
            <person name="Cossart P."/>
            <person name="Kreft J."/>
            <person name="Vazquez-Boland J.A."/>
            <person name="Goebel W."/>
            <person name="Glaser P."/>
        </authorList>
    </citation>
    <scope>NUCLEOTIDE SEQUENCE [LARGE SCALE GENOMIC DNA]</scope>
    <source>
        <strain evidence="2">ATCC BAA-678 / PAM 55</strain>
    </source>
</reference>
<proteinExistence type="predicted"/>
<dbReference type="Proteomes" id="UP000001286">
    <property type="component" value="Chromosome"/>
</dbReference>
<dbReference type="KEGG" id="liv:LIV_1367"/>
<gene>
    <name evidence="1" type="ordered locus">LIV_1367</name>
</gene>
<protein>
    <submittedName>
        <fullName evidence="1">Uncharacterized protein</fullName>
    </submittedName>
</protein>
<accession>G2ZAK0</accession>
<dbReference type="OrthoDB" id="2187943at2"/>
<sequence length="81" mass="9556">MDEKKYKLFKEGLYMGEEYLFVYNDTDYWISHDANGGSSLAKDDGTYCQDFHSLDELFQKAKLDGKLLDELYPEMYWGVEC</sequence>
<dbReference type="AlphaFoldDB" id="G2ZAK0"/>
<dbReference type="HOGENOM" id="CLU_188986_1_0_9"/>